<feature type="binding site" evidence="1">
    <location>
        <position position="35"/>
    </location>
    <ligand>
        <name>Zn(2+)</name>
        <dbReference type="ChEBI" id="CHEBI:29105"/>
    </ligand>
</feature>
<dbReference type="PIRSF" id="PIRSF018249">
    <property type="entry name" value="MyrA_prd"/>
    <property type="match status" value="1"/>
</dbReference>
<accession>A0A4V2STJ7</accession>
<dbReference type="GO" id="GO:0032259">
    <property type="term" value="P:methylation"/>
    <property type="evidence" value="ECO:0007669"/>
    <property type="project" value="UniProtKB-KW"/>
</dbReference>
<protein>
    <submittedName>
        <fullName evidence="4">23S rRNA m(1)G-748 methyltransferase</fullName>
    </submittedName>
</protein>
<keyword evidence="4" id="KW-0489">Methyltransferase</keyword>
<evidence type="ECO:0000256" key="1">
    <source>
        <dbReference type="PIRSR" id="PIRSR018249-1"/>
    </source>
</evidence>
<evidence type="ECO:0000256" key="2">
    <source>
        <dbReference type="PIRSR" id="PIRSR018249-2"/>
    </source>
</evidence>
<evidence type="ECO:0000259" key="3">
    <source>
        <dbReference type="Pfam" id="PF21302"/>
    </source>
</evidence>
<dbReference type="Pfam" id="PF21302">
    <property type="entry name" value="Zn_ribbon_RlmA"/>
    <property type="match status" value="1"/>
</dbReference>
<organism evidence="4 5">
    <name type="scientific">Tamaricihabitans halophyticus</name>
    <dbReference type="NCBI Taxonomy" id="1262583"/>
    <lineage>
        <taxon>Bacteria</taxon>
        <taxon>Bacillati</taxon>
        <taxon>Actinomycetota</taxon>
        <taxon>Actinomycetes</taxon>
        <taxon>Pseudonocardiales</taxon>
        <taxon>Pseudonocardiaceae</taxon>
        <taxon>Tamaricihabitans</taxon>
    </lineage>
</organism>
<dbReference type="Gene3D" id="3.40.50.150">
    <property type="entry name" value="Vaccinia Virus protein VP39"/>
    <property type="match status" value="1"/>
</dbReference>
<feature type="binding site" evidence="1">
    <location>
        <position position="22"/>
    </location>
    <ligand>
        <name>Zn(2+)</name>
        <dbReference type="ChEBI" id="CHEBI:29105"/>
    </ligand>
</feature>
<dbReference type="SUPFAM" id="SSF53335">
    <property type="entry name" value="S-adenosyl-L-methionine-dependent methyltransferases"/>
    <property type="match status" value="1"/>
</dbReference>
<gene>
    <name evidence="4" type="ORF">EV191_107210</name>
</gene>
<dbReference type="GO" id="GO:0008168">
    <property type="term" value="F:methyltransferase activity"/>
    <property type="evidence" value="ECO:0007669"/>
    <property type="project" value="UniProtKB-KW"/>
</dbReference>
<dbReference type="AlphaFoldDB" id="A0A4V2STJ7"/>
<feature type="binding site" evidence="2">
    <location>
        <begin position="105"/>
        <end position="106"/>
    </location>
    <ligand>
        <name>S-adenosyl-L-methionine</name>
        <dbReference type="ChEBI" id="CHEBI:59789"/>
    </ligand>
</feature>
<feature type="binding site" evidence="2">
    <location>
        <position position="193"/>
    </location>
    <ligand>
        <name>S-adenosyl-L-methionine</name>
        <dbReference type="ChEBI" id="CHEBI:59789"/>
    </ligand>
</feature>
<dbReference type="InterPro" id="IPR029063">
    <property type="entry name" value="SAM-dependent_MTases_sf"/>
</dbReference>
<feature type="binding site" evidence="2">
    <location>
        <position position="79"/>
    </location>
    <ligand>
        <name>S-adenosyl-L-methionine</name>
        <dbReference type="ChEBI" id="CHEBI:59789"/>
    </ligand>
</feature>
<dbReference type="GO" id="GO:0046872">
    <property type="term" value="F:metal ion binding"/>
    <property type="evidence" value="ECO:0007669"/>
    <property type="project" value="UniProtKB-KW"/>
</dbReference>
<proteinExistence type="predicted"/>
<feature type="binding site" evidence="1">
    <location>
        <position position="39"/>
    </location>
    <ligand>
        <name>Zn(2+)</name>
        <dbReference type="ChEBI" id="CHEBI:29105"/>
    </ligand>
</feature>
<evidence type="ECO:0000313" key="5">
    <source>
        <dbReference type="Proteomes" id="UP000294911"/>
    </source>
</evidence>
<keyword evidence="2" id="KW-0949">S-adenosyl-L-methionine</keyword>
<dbReference type="RefSeq" id="WP_243659024.1">
    <property type="nucleotide sequence ID" value="NZ_SLXQ01000007.1"/>
</dbReference>
<feature type="domain" description="23S rRNA (guanine(745)-N(1))-methyltransferase N-terminal" evidence="3">
    <location>
        <begin position="18"/>
        <end position="52"/>
    </location>
</feature>
<sequence length="285" mass="29931">MTTAAGSALPVRVRAALRCPLCAESLAAESGAVRCTHGHAFDIAKQGYVNLLTGKGAPGSSDGMEMVRARQTFLASGHYAPLARMLVEQLPELGDGLVLDAGCGTGYYLRAVLDANPDAVGLAGDAAKNAVRSATSGAPRIGGAVFDIWQGLPVQSGSVAAVLNVFAPRNPREFHRVLTVGGALLVLTPTSAHLAELVDRLGLLSVEQGKLRRADAELTPLLYPAGREQLRFTMRLTHAEIAALVGMGPTARHLPEDTMRGRIADLAEPVEVAAEVVLSVYRRRG</sequence>
<keyword evidence="5" id="KW-1185">Reference proteome</keyword>
<keyword evidence="1" id="KW-0479">Metal-binding</keyword>
<dbReference type="InterPro" id="IPR048647">
    <property type="entry name" value="RlmA_N"/>
</dbReference>
<evidence type="ECO:0000313" key="4">
    <source>
        <dbReference type="EMBL" id="TCP50946.1"/>
    </source>
</evidence>
<keyword evidence="4" id="KW-0808">Transferase</keyword>
<comment type="caution">
    <text evidence="4">The sequence shown here is derived from an EMBL/GenBank/DDBJ whole genome shotgun (WGS) entry which is preliminary data.</text>
</comment>
<keyword evidence="1" id="KW-0862">Zinc</keyword>
<dbReference type="InterPro" id="IPR016718">
    <property type="entry name" value="rRNA_m1G-MeTrfase_A_prd"/>
</dbReference>
<dbReference type="EMBL" id="SLXQ01000007">
    <property type="protein sequence ID" value="TCP50946.1"/>
    <property type="molecule type" value="Genomic_DNA"/>
</dbReference>
<reference evidence="4 5" key="1">
    <citation type="submission" date="2019-03" db="EMBL/GenBank/DDBJ databases">
        <title>Genomic Encyclopedia of Type Strains, Phase IV (KMG-IV): sequencing the most valuable type-strain genomes for metagenomic binning, comparative biology and taxonomic classification.</title>
        <authorList>
            <person name="Goeker M."/>
        </authorList>
    </citation>
    <scope>NUCLEOTIDE SEQUENCE [LARGE SCALE GENOMIC DNA]</scope>
    <source>
        <strain evidence="4 5">DSM 45765</strain>
    </source>
</reference>
<name>A0A4V2STJ7_9PSEU</name>
<dbReference type="Proteomes" id="UP000294911">
    <property type="component" value="Unassembled WGS sequence"/>
</dbReference>
<feature type="binding site" evidence="1">
    <location>
        <position position="19"/>
    </location>
    <ligand>
        <name>Zn(2+)</name>
        <dbReference type="ChEBI" id="CHEBI:29105"/>
    </ligand>
</feature>